<dbReference type="EMBL" id="AAKOJA010000011">
    <property type="protein sequence ID" value="ECT9426727.1"/>
    <property type="molecule type" value="Genomic_DNA"/>
</dbReference>
<dbReference type="Proteomes" id="UP000245912">
    <property type="component" value="Unassembled WGS sequence"/>
</dbReference>
<gene>
    <name evidence="3" type="ORF">C4860_24640</name>
    <name evidence="2" type="ORF">CG587_19815</name>
</gene>
<dbReference type="Proteomes" id="UP000839904">
    <property type="component" value="Unassembled WGS sequence"/>
</dbReference>
<evidence type="ECO:0000313" key="3">
    <source>
        <dbReference type="EMBL" id="PVI93450.1"/>
    </source>
</evidence>
<comment type="caution">
    <text evidence="3">The sequence shown here is derived from an EMBL/GenBank/DDBJ whole genome shotgun (WGS) entry which is preliminary data.</text>
</comment>
<evidence type="ECO:0000313" key="2">
    <source>
        <dbReference type="EMBL" id="ECT9426727.1"/>
    </source>
</evidence>
<sequence>MLLIQPGFGLSIKKGHMFGQKDSQRKMLSIRLPFISIYWLNKEATNYWYECARAAFNDPDWFIENHHAVRQAKRKSTITKMKAYRDAWEEHRNRYQKDIEKLESENTELKRRLGEAKRDIDAYKRLVGGDSHA</sequence>
<organism evidence="3 4">
    <name type="scientific">Salmonella enterica</name>
    <name type="common">Salmonella choleraesuis</name>
    <dbReference type="NCBI Taxonomy" id="28901"/>
    <lineage>
        <taxon>Bacteria</taxon>
        <taxon>Pseudomonadati</taxon>
        <taxon>Pseudomonadota</taxon>
        <taxon>Gammaproteobacteria</taxon>
        <taxon>Enterobacterales</taxon>
        <taxon>Enterobacteriaceae</taxon>
        <taxon>Salmonella</taxon>
    </lineage>
</organism>
<proteinExistence type="predicted"/>
<evidence type="ECO:0000313" key="4">
    <source>
        <dbReference type="Proteomes" id="UP000245912"/>
    </source>
</evidence>
<keyword evidence="1" id="KW-0175">Coiled coil</keyword>
<reference evidence="3 4" key="1">
    <citation type="submission" date="2018-04" db="EMBL/GenBank/DDBJ databases">
        <title>Serotype diversity and antimicrobial resistance among Salmonella enterica isolated from patients at an equine referral hospital.</title>
        <authorList>
            <person name="Leon I.M."/>
            <person name="Lawhon S.D."/>
            <person name="Norman K.N."/>
            <person name="Threadgill D.S."/>
            <person name="Ohta N."/>
            <person name="Vinasco J."/>
            <person name="Scott H.M."/>
        </authorList>
    </citation>
    <scope>NUCLEOTIDE SEQUENCE [LARGE SCALE GENOMIC DNA]</scope>
    <source>
        <strain evidence="3 4">235</strain>
    </source>
</reference>
<feature type="coiled-coil region" evidence="1">
    <location>
        <begin position="85"/>
        <end position="126"/>
    </location>
</feature>
<reference evidence="2" key="2">
    <citation type="submission" date="2018-07" db="EMBL/GenBank/DDBJ databases">
        <authorList>
            <consortium name="PulseNet: The National Subtyping Network for Foodborne Disease Surveillance"/>
            <person name="Tarr C.L."/>
            <person name="Trees E."/>
            <person name="Katz L.S."/>
            <person name="Carleton-Romer H.A."/>
            <person name="Stroika S."/>
            <person name="Kucerova Z."/>
            <person name="Roache K.F."/>
            <person name="Sabol A.L."/>
            <person name="Besser J."/>
            <person name="Gerner-Smidt P."/>
        </authorList>
    </citation>
    <scope>NUCLEOTIDE SEQUENCE [LARGE SCALE GENOMIC DNA]</scope>
    <source>
        <strain evidence="2">PNUSAS018503</strain>
    </source>
</reference>
<accession>A0A2T8SVK5</accession>
<evidence type="ECO:0000256" key="1">
    <source>
        <dbReference type="SAM" id="Coils"/>
    </source>
</evidence>
<dbReference type="EMBL" id="QDLQ01000040">
    <property type="protein sequence ID" value="PVI93450.1"/>
    <property type="molecule type" value="Genomic_DNA"/>
</dbReference>
<name>A0A2T8SVK5_SALER</name>
<protein>
    <submittedName>
        <fullName evidence="3">Uncharacterized protein</fullName>
    </submittedName>
</protein>
<dbReference type="AlphaFoldDB" id="A0A2T8SVK5"/>
<dbReference type="RefSeq" id="WP_000924603.1">
    <property type="nucleotide sequence ID" value="NZ_JBBCNA010000004.1"/>
</dbReference>